<evidence type="ECO:0000256" key="5">
    <source>
        <dbReference type="SAM" id="Phobius"/>
    </source>
</evidence>
<keyword evidence="7" id="KW-1185">Reference proteome</keyword>
<dbReference type="AlphaFoldDB" id="A0A1I3V5U8"/>
<evidence type="ECO:0000256" key="1">
    <source>
        <dbReference type="ARBA" id="ARBA00004141"/>
    </source>
</evidence>
<evidence type="ECO:0000313" key="6">
    <source>
        <dbReference type="EMBL" id="SFJ90522.1"/>
    </source>
</evidence>
<keyword evidence="4 5" id="KW-0472">Membrane</keyword>
<protein>
    <submittedName>
        <fullName evidence="6">Uncharacterized membrane protein</fullName>
    </submittedName>
</protein>
<dbReference type="RefSeq" id="WP_091711624.1">
    <property type="nucleotide sequence ID" value="NZ_FOSH01000002.1"/>
</dbReference>
<accession>A0A1I3V5U8</accession>
<dbReference type="OrthoDB" id="5405464at2"/>
<evidence type="ECO:0000256" key="2">
    <source>
        <dbReference type="ARBA" id="ARBA00022692"/>
    </source>
</evidence>
<evidence type="ECO:0000256" key="4">
    <source>
        <dbReference type="ARBA" id="ARBA00023136"/>
    </source>
</evidence>
<proteinExistence type="predicted"/>
<name>A0A1I3V5U8_9GAMM</name>
<dbReference type="InterPro" id="IPR019109">
    <property type="entry name" value="MamF_MmsF"/>
</dbReference>
<evidence type="ECO:0000256" key="3">
    <source>
        <dbReference type="ARBA" id="ARBA00022989"/>
    </source>
</evidence>
<gene>
    <name evidence="6" type="ORF">SAMN04488079_102248</name>
</gene>
<dbReference type="Pfam" id="PF09685">
    <property type="entry name" value="MamF_MmsF"/>
    <property type="match status" value="1"/>
</dbReference>
<dbReference type="STRING" id="45496.SAMN04488079_102248"/>
<dbReference type="Proteomes" id="UP000198924">
    <property type="component" value="Unassembled WGS sequence"/>
</dbReference>
<keyword evidence="3 5" id="KW-1133">Transmembrane helix</keyword>
<evidence type="ECO:0000313" key="7">
    <source>
        <dbReference type="Proteomes" id="UP000198924"/>
    </source>
</evidence>
<organism evidence="6 7">
    <name type="scientific">Methylophaga sulfidovorans</name>
    <dbReference type="NCBI Taxonomy" id="45496"/>
    <lineage>
        <taxon>Bacteria</taxon>
        <taxon>Pseudomonadati</taxon>
        <taxon>Pseudomonadota</taxon>
        <taxon>Gammaproteobacteria</taxon>
        <taxon>Thiotrichales</taxon>
        <taxon>Piscirickettsiaceae</taxon>
        <taxon>Methylophaga</taxon>
    </lineage>
</organism>
<feature type="transmembrane region" description="Helical" evidence="5">
    <location>
        <begin position="14"/>
        <end position="38"/>
    </location>
</feature>
<reference evidence="7" key="1">
    <citation type="submission" date="2016-10" db="EMBL/GenBank/DDBJ databases">
        <authorList>
            <person name="Varghese N."/>
            <person name="Submissions S."/>
        </authorList>
    </citation>
    <scope>NUCLEOTIDE SEQUENCE [LARGE SCALE GENOMIC DNA]</scope>
    <source>
        <strain evidence="7">DSM 11578</strain>
    </source>
</reference>
<dbReference type="EMBL" id="FOSH01000002">
    <property type="protein sequence ID" value="SFJ90522.1"/>
    <property type="molecule type" value="Genomic_DNA"/>
</dbReference>
<sequence length="114" mass="13323">MSESTQASQNTAKLVYLLFIANIIIQFLGFVAVVIAYINKDDAAAWLQSHYQFQIRTFWIGFLYLFIGVLFAFFLVGYFILVFWVIWVVIRCVKGMKYLDQQQPHPNPNSWLFG</sequence>
<comment type="subcellular location">
    <subcellularLocation>
        <location evidence="1">Membrane</location>
        <topology evidence="1">Multi-pass membrane protein</topology>
    </subcellularLocation>
</comment>
<feature type="transmembrane region" description="Helical" evidence="5">
    <location>
        <begin position="58"/>
        <end position="90"/>
    </location>
</feature>
<keyword evidence="2 5" id="KW-0812">Transmembrane</keyword>